<evidence type="ECO:0000313" key="4">
    <source>
        <dbReference type="Proteomes" id="UP000239209"/>
    </source>
</evidence>
<dbReference type="Pfam" id="PF13191">
    <property type="entry name" value="AAA_16"/>
    <property type="match status" value="1"/>
</dbReference>
<keyword evidence="4" id="KW-1185">Reference proteome</keyword>
<organism evidence="3 4">
    <name type="scientific">Pseudosporangium ferrugineum</name>
    <dbReference type="NCBI Taxonomy" id="439699"/>
    <lineage>
        <taxon>Bacteria</taxon>
        <taxon>Bacillati</taxon>
        <taxon>Actinomycetota</taxon>
        <taxon>Actinomycetes</taxon>
        <taxon>Micromonosporales</taxon>
        <taxon>Micromonosporaceae</taxon>
        <taxon>Pseudosporangium</taxon>
    </lineage>
</organism>
<dbReference type="SUPFAM" id="SSF56112">
    <property type="entry name" value="Protein kinase-like (PK-like)"/>
    <property type="match status" value="1"/>
</dbReference>
<protein>
    <submittedName>
        <fullName evidence="3">Protein kinase-like protein</fullName>
    </submittedName>
</protein>
<dbReference type="EMBL" id="PVZG01000005">
    <property type="protein sequence ID" value="PRY29881.1"/>
    <property type="molecule type" value="Genomic_DNA"/>
</dbReference>
<feature type="compositionally biased region" description="Low complexity" evidence="1">
    <location>
        <begin position="788"/>
        <end position="814"/>
    </location>
</feature>
<keyword evidence="3" id="KW-0808">Transferase</keyword>
<accession>A0A2T0S914</accession>
<evidence type="ECO:0000259" key="2">
    <source>
        <dbReference type="PROSITE" id="PS50011"/>
    </source>
</evidence>
<dbReference type="SUPFAM" id="SSF52540">
    <property type="entry name" value="P-loop containing nucleoside triphosphate hydrolases"/>
    <property type="match status" value="1"/>
</dbReference>
<comment type="caution">
    <text evidence="3">The sequence shown here is derived from an EMBL/GenBank/DDBJ whole genome shotgun (WGS) entry which is preliminary data.</text>
</comment>
<evidence type="ECO:0000313" key="3">
    <source>
        <dbReference type="EMBL" id="PRY29881.1"/>
    </source>
</evidence>
<dbReference type="InterPro" id="IPR027417">
    <property type="entry name" value="P-loop_NTPase"/>
</dbReference>
<dbReference type="InterPro" id="IPR011009">
    <property type="entry name" value="Kinase-like_dom_sf"/>
</dbReference>
<keyword evidence="3" id="KW-0418">Kinase</keyword>
<dbReference type="Gene3D" id="1.10.510.10">
    <property type="entry name" value="Transferase(Phosphotransferase) domain 1"/>
    <property type="match status" value="1"/>
</dbReference>
<dbReference type="PANTHER" id="PTHR43642:SF1">
    <property type="entry name" value="HYBRID SIGNAL TRANSDUCTION HISTIDINE KINASE G"/>
    <property type="match status" value="1"/>
</dbReference>
<reference evidence="3 4" key="1">
    <citation type="submission" date="2018-03" db="EMBL/GenBank/DDBJ databases">
        <title>Genomic Encyclopedia of Archaeal and Bacterial Type Strains, Phase II (KMG-II): from individual species to whole genera.</title>
        <authorList>
            <person name="Goeker M."/>
        </authorList>
    </citation>
    <scope>NUCLEOTIDE SEQUENCE [LARGE SCALE GENOMIC DNA]</scope>
    <source>
        <strain evidence="3 4">DSM 45348</strain>
    </source>
</reference>
<dbReference type="CDD" id="cd14014">
    <property type="entry name" value="STKc_PknB_like"/>
    <property type="match status" value="1"/>
</dbReference>
<evidence type="ECO:0000256" key="1">
    <source>
        <dbReference type="SAM" id="MobiDB-lite"/>
    </source>
</evidence>
<dbReference type="Pfam" id="PF00069">
    <property type="entry name" value="Pkinase"/>
    <property type="match status" value="1"/>
</dbReference>
<dbReference type="PANTHER" id="PTHR43642">
    <property type="entry name" value="HYBRID SIGNAL TRANSDUCTION HISTIDINE KINASE G"/>
    <property type="match status" value="1"/>
</dbReference>
<feature type="domain" description="Protein kinase" evidence="2">
    <location>
        <begin position="1"/>
        <end position="197"/>
    </location>
</feature>
<dbReference type="InterPro" id="IPR053159">
    <property type="entry name" value="Hybrid_Histidine_Kinase"/>
</dbReference>
<proteinExistence type="predicted"/>
<feature type="region of interest" description="Disordered" evidence="1">
    <location>
        <begin position="351"/>
        <end position="371"/>
    </location>
</feature>
<dbReference type="InterPro" id="IPR000719">
    <property type="entry name" value="Prot_kinase_dom"/>
</dbReference>
<dbReference type="SMART" id="SM00220">
    <property type="entry name" value="S_TKc"/>
    <property type="match status" value="1"/>
</dbReference>
<dbReference type="GO" id="GO:0004672">
    <property type="term" value="F:protein kinase activity"/>
    <property type="evidence" value="ECO:0007669"/>
    <property type="project" value="InterPro"/>
</dbReference>
<dbReference type="InterPro" id="IPR041664">
    <property type="entry name" value="AAA_16"/>
</dbReference>
<dbReference type="GO" id="GO:0005524">
    <property type="term" value="F:ATP binding"/>
    <property type="evidence" value="ECO:0007669"/>
    <property type="project" value="InterPro"/>
</dbReference>
<dbReference type="Proteomes" id="UP000239209">
    <property type="component" value="Unassembled WGS sequence"/>
</dbReference>
<gene>
    <name evidence="3" type="ORF">CLV70_10549</name>
</gene>
<dbReference type="AlphaFoldDB" id="A0A2T0S914"/>
<dbReference type="PROSITE" id="PS50011">
    <property type="entry name" value="PROTEIN_KINASE_DOM"/>
    <property type="match status" value="1"/>
</dbReference>
<name>A0A2T0S914_9ACTN</name>
<sequence length="839" mass="88583">MVRPAGGADQDTIVLRDDGGRVLADVIAAAPLPIAEVNALALELARIIGAVHARGVVHKDINPSNVLLTGAGPVLIDFDLATTVAVDRPGFLSRRELAGTLPYVPPEQTGRTGLPIDHRADLYALGATLYELVSGHPPVSGGDDLRMIHDILLRVPDPLALLRPDVPPALSDIVDRLLRKEPDRRYQSAEGVARDLARVAARPAEGFALGEWDFPARLSAPSRLIGRDAERQALCAALEDALAGGPRGLLVAGVPGVGKSALINELRQPVAVRHGWFVSGKAEQYHPHAAVGATLQAVRGTGRLLLAEPSDVLAATRRHLAGALHTGLAAVTALLPEFAVLLGAAAETGGQAGAEAGDHEEPGEDTGDPATADARLRSAVVELLRVVVSPSRPLVLVVDDLQWADPVSLHLFDALLTEPDLPGLLVVGAYRAEEVDAGHPLTPMLARWQRLGSARPPLLLENLPAPESVRFVAELLRLTADAAAELDEELHRRTGGNPYDTLELVNALRRDGVLVLGEDGWSWDRAAVRSHVGHGDLLPVVRARIERLPAESVRLVCTMACLGGEIGVGLLARALDVPVATVRERLAPALEDGLLVPAGPAGAGDEADAGVRFRHDRVHQAAFTALGDAERTALRLTLARRLAGVSAVAAAEQYLAAGELDDDAERRTAARLYRTAAAYAERAGNYPVAERFLTAAVGLLTATGSGSAEDPELQAVRVRQHAARYALGRLDEADEVYAAIEATATDPLLLAAVADVQLNSLAQRGRQAEALPLGLRLLARLGRPAPPEELAADLPGRAGSWSSSPSRWTSTRTWPGRRAPTPGSSRARACTAGCCRSRR</sequence>
<feature type="region of interest" description="Disordered" evidence="1">
    <location>
        <begin position="788"/>
        <end position="839"/>
    </location>
</feature>